<evidence type="ECO:0000256" key="4">
    <source>
        <dbReference type="ARBA" id="ARBA00009317"/>
    </source>
</evidence>
<feature type="transmembrane region" description="Helical" evidence="19">
    <location>
        <begin position="28"/>
        <end position="47"/>
    </location>
</feature>
<dbReference type="InterPro" id="IPR033895">
    <property type="entry name" value="GPT"/>
</dbReference>
<evidence type="ECO:0000256" key="7">
    <source>
        <dbReference type="ARBA" id="ARBA00022676"/>
    </source>
</evidence>
<keyword evidence="10" id="KW-0479">Metal-binding</keyword>
<evidence type="ECO:0000256" key="8">
    <source>
        <dbReference type="ARBA" id="ARBA00022679"/>
    </source>
</evidence>
<dbReference type="GO" id="GO:0003975">
    <property type="term" value="F:UDP-N-acetylglucosamine-dolichyl-phosphate N-acetylglucosaminephosphotransferase activity"/>
    <property type="evidence" value="ECO:0007669"/>
    <property type="project" value="UniProtKB-EC"/>
</dbReference>
<dbReference type="Pfam" id="PF00953">
    <property type="entry name" value="Glycos_transf_4"/>
    <property type="match status" value="1"/>
</dbReference>
<feature type="chain" id="PRO_5040193268" description="UDP-N-acetylglucosamine--dolichyl-phosphate N-acetylglucosaminephosphotransferase" evidence="20">
    <location>
        <begin position="19"/>
        <end position="437"/>
    </location>
</feature>
<sequence length="437" mass="49262">MKIALLLLSITGFSTIKAWQEGHTTLAISVIMSVIASLMIFTTLPNLKETFINARLYGKDILKAGKPIIPETMGLPTAITYLITLFLFMPFPFIDWFQGANLAYGENASLDTFPYNKLGEVLSAILAIQSMVLLGFADDVLDVRWRYKLWFPALAGVPLLMFYYTNKGGTTIMMPLQLEPYLGKNVDLGALYYVYMVMVIIFCTHSINILAGINGVEAGQTLIIALSVAVNDLLYVFNNHTRDSLEVHLFSLYFMLPFIGVTGALLWYNWFPAQMFVGDTFCYFAGMTLAVVGIMGHFSKTLMLFFLPQIFNFVYSCPQLFRLVECPRHRMPRLDAETGLLKCSTVRPNDKKPLGTLGNIALKLLKAFGLIKVFEYDKNGQIMECNNLTLINLLLAQLGPMTEKNTTIAVMSVQILSSFLAFFIRYRLVHFVYEINR</sequence>
<evidence type="ECO:0000313" key="21">
    <source>
        <dbReference type="EMBL" id="KAG1308209.1"/>
    </source>
</evidence>
<evidence type="ECO:0000256" key="15">
    <source>
        <dbReference type="ARBA" id="ARBA00029567"/>
    </source>
</evidence>
<keyword evidence="7" id="KW-0328">Glycosyltransferase</keyword>
<keyword evidence="8" id="KW-0808">Transferase</keyword>
<keyword evidence="14 19" id="KW-0472">Membrane</keyword>
<feature type="transmembrane region" description="Helical" evidence="19">
    <location>
        <begin position="149"/>
        <end position="166"/>
    </location>
</feature>
<evidence type="ECO:0000256" key="6">
    <source>
        <dbReference type="ARBA" id="ARBA00017659"/>
    </source>
</evidence>
<keyword evidence="13 19" id="KW-1133">Transmembrane helix</keyword>
<dbReference type="EMBL" id="JAANQT010000812">
    <property type="protein sequence ID" value="KAG1308209.1"/>
    <property type="molecule type" value="Genomic_DNA"/>
</dbReference>
<evidence type="ECO:0000256" key="20">
    <source>
        <dbReference type="SAM" id="SignalP"/>
    </source>
</evidence>
<dbReference type="GO" id="GO:0046872">
    <property type="term" value="F:metal ion binding"/>
    <property type="evidence" value="ECO:0007669"/>
    <property type="project" value="UniProtKB-KW"/>
</dbReference>
<dbReference type="GO" id="GO:0005789">
    <property type="term" value="C:endoplasmic reticulum membrane"/>
    <property type="evidence" value="ECO:0007669"/>
    <property type="project" value="UniProtKB-SubCell"/>
</dbReference>
<feature type="transmembrane region" description="Helical" evidence="19">
    <location>
        <begin position="190"/>
        <end position="211"/>
    </location>
</feature>
<protein>
    <recommendedName>
        <fullName evidence="6">UDP-N-acetylglucosamine--dolichyl-phosphate N-acetylglucosaminephosphotransferase</fullName>
        <ecNumber evidence="5">2.7.8.15</ecNumber>
    </recommendedName>
    <alternativeName>
        <fullName evidence="15">GlcNAc-1-P transferase</fullName>
    </alternativeName>
    <alternativeName>
        <fullName evidence="16">N-acetylglucosamine-1-phosphate transferase</fullName>
    </alternativeName>
</protein>
<proteinExistence type="inferred from homology"/>
<keyword evidence="22" id="KW-1185">Reference proteome</keyword>
<comment type="catalytic activity">
    <reaction evidence="18">
        <text>a di-trans,poly-cis-dolichyl phosphate + UDP-N-acetyl-alpha-D-glucosamine = an N-acetyl-alpha-D-glucosaminyl-diphospho-di-trans,poly-cis-dolichol + UMP</text>
        <dbReference type="Rhea" id="RHEA:13289"/>
        <dbReference type="Rhea" id="RHEA-COMP:19498"/>
        <dbReference type="Rhea" id="RHEA-COMP:19507"/>
        <dbReference type="ChEBI" id="CHEBI:57683"/>
        <dbReference type="ChEBI" id="CHEBI:57705"/>
        <dbReference type="ChEBI" id="CHEBI:57865"/>
        <dbReference type="ChEBI" id="CHEBI:58427"/>
        <dbReference type="EC" id="2.7.8.15"/>
    </reaction>
    <physiologicalReaction direction="left-to-right" evidence="18">
        <dbReference type="Rhea" id="RHEA:13290"/>
    </physiologicalReaction>
</comment>
<feature type="transmembrane region" description="Helical" evidence="19">
    <location>
        <begin position="118"/>
        <end position="137"/>
    </location>
</feature>
<accession>A0A9P6X952</accession>
<evidence type="ECO:0000256" key="5">
    <source>
        <dbReference type="ARBA" id="ARBA00013225"/>
    </source>
</evidence>
<evidence type="ECO:0000256" key="18">
    <source>
        <dbReference type="ARBA" id="ARBA00045078"/>
    </source>
</evidence>
<evidence type="ECO:0000256" key="3">
    <source>
        <dbReference type="ARBA" id="ARBA00004922"/>
    </source>
</evidence>
<evidence type="ECO:0000256" key="13">
    <source>
        <dbReference type="ARBA" id="ARBA00022989"/>
    </source>
</evidence>
<comment type="similarity">
    <text evidence="4">Belongs to the glycosyltransferase 4 family.</text>
</comment>
<comment type="cofactor">
    <cofactor evidence="1">
        <name>Mg(2+)</name>
        <dbReference type="ChEBI" id="CHEBI:18420"/>
    </cofactor>
</comment>
<evidence type="ECO:0000256" key="1">
    <source>
        <dbReference type="ARBA" id="ARBA00001946"/>
    </source>
</evidence>
<dbReference type="AlphaFoldDB" id="A0A9P6X952"/>
<reference evidence="21" key="1">
    <citation type="journal article" date="2020" name="Microb. Genom.">
        <title>Genetic diversity of clinical and environmental Mucorales isolates obtained from an investigation of mucormycosis cases among solid organ transplant recipients.</title>
        <authorList>
            <person name="Nguyen M.H."/>
            <person name="Kaul D."/>
            <person name="Muto C."/>
            <person name="Cheng S.J."/>
            <person name="Richter R.A."/>
            <person name="Bruno V.M."/>
            <person name="Liu G."/>
            <person name="Beyhan S."/>
            <person name="Sundermann A.J."/>
            <person name="Mounaud S."/>
            <person name="Pasculle A.W."/>
            <person name="Nierman W.C."/>
            <person name="Driscoll E."/>
            <person name="Cumbie R."/>
            <person name="Clancy C.J."/>
            <person name="Dupont C.L."/>
        </authorList>
    </citation>
    <scope>NUCLEOTIDE SEQUENCE</scope>
    <source>
        <strain evidence="21">GL11</strain>
    </source>
</reference>
<dbReference type="PANTHER" id="PTHR10571">
    <property type="entry name" value="UDP-N-ACETYLGLUCOSAMINE--DOLICHYL-PHOSPHATE N-ACETYLGLUCOSAMINEPHOSPHOTRANSFERASE"/>
    <property type="match status" value="1"/>
</dbReference>
<dbReference type="OrthoDB" id="10262326at2759"/>
<keyword evidence="20" id="KW-0732">Signal</keyword>
<evidence type="ECO:0000256" key="16">
    <source>
        <dbReference type="ARBA" id="ARBA00033238"/>
    </source>
</evidence>
<name>A0A9P6X952_RHIOR</name>
<evidence type="ECO:0000256" key="14">
    <source>
        <dbReference type="ARBA" id="ARBA00023136"/>
    </source>
</evidence>
<evidence type="ECO:0000256" key="17">
    <source>
        <dbReference type="ARBA" id="ARBA00044717"/>
    </source>
</evidence>
<dbReference type="CDD" id="cd06855">
    <property type="entry name" value="GT_GPT_euk"/>
    <property type="match status" value="1"/>
</dbReference>
<evidence type="ECO:0000256" key="11">
    <source>
        <dbReference type="ARBA" id="ARBA00022824"/>
    </source>
</evidence>
<feature type="transmembrane region" description="Helical" evidence="19">
    <location>
        <begin position="68"/>
        <end position="89"/>
    </location>
</feature>
<dbReference type="EC" id="2.7.8.15" evidence="5"/>
<dbReference type="Proteomes" id="UP000716291">
    <property type="component" value="Unassembled WGS sequence"/>
</dbReference>
<comment type="pathway">
    <text evidence="3">Protein modification; protein glycosylation.</text>
</comment>
<dbReference type="GO" id="GO:0006488">
    <property type="term" value="P:dolichol-linked oligosaccharide biosynthetic process"/>
    <property type="evidence" value="ECO:0007669"/>
    <property type="project" value="InterPro"/>
</dbReference>
<comment type="function">
    <text evidence="17">UDP-N-acetylglucosamine--dolichyl-phosphate N-acetylglucosaminephosphotransferase that operates in the biosynthetic pathway of dolichol-linked oligosaccharides, the glycan precursors employed in protein asparagine (N)-glycosylation. The assembly of dolichol-linked oligosaccharides begins on the cytosolic side of the endoplasmic reticulum membrane and finishes in its lumen. The sequential addition of sugars to dolichol pyrophosphate produces dolichol-linked oligosaccharides containing fourteen sugars, including two GlcNAcs, nine mannoses and three glucoses. Once assembled, the oligosaccharide is transferred from the lipid to nascent proteins by oligosaccharyltransferases. Catalyzes the initial step of dolichol-linked oligosaccharide biosynthesis, transfering GlcNAc-1-P from cytosolic UDP-GlcNAc onto the carrier lipid dolichyl phosphate (P-dolichol), yielding GlcNAc-P-P-dolichol embedded in the cytoplasmic leaflet of the endoplasmic reticulum membrane.</text>
</comment>
<evidence type="ECO:0000256" key="9">
    <source>
        <dbReference type="ARBA" id="ARBA00022692"/>
    </source>
</evidence>
<comment type="subcellular location">
    <subcellularLocation>
        <location evidence="2">Endoplasmic reticulum membrane</location>
        <topology evidence="2">Multi-pass membrane protein</topology>
    </subcellularLocation>
</comment>
<keyword evidence="12" id="KW-0460">Magnesium</keyword>
<feature type="signal peptide" evidence="20">
    <location>
        <begin position="1"/>
        <end position="18"/>
    </location>
</feature>
<dbReference type="GO" id="GO:0016757">
    <property type="term" value="F:glycosyltransferase activity"/>
    <property type="evidence" value="ECO:0007669"/>
    <property type="project" value="UniProtKB-KW"/>
</dbReference>
<evidence type="ECO:0000313" key="22">
    <source>
        <dbReference type="Proteomes" id="UP000716291"/>
    </source>
</evidence>
<feature type="transmembrane region" description="Helical" evidence="19">
    <location>
        <begin position="408"/>
        <end position="428"/>
    </location>
</feature>
<feature type="transmembrane region" description="Helical" evidence="19">
    <location>
        <begin position="280"/>
        <end position="298"/>
    </location>
</feature>
<comment type="caution">
    <text evidence="21">The sequence shown here is derived from an EMBL/GenBank/DDBJ whole genome shotgun (WGS) entry which is preliminary data.</text>
</comment>
<evidence type="ECO:0000256" key="2">
    <source>
        <dbReference type="ARBA" id="ARBA00004477"/>
    </source>
</evidence>
<evidence type="ECO:0000256" key="12">
    <source>
        <dbReference type="ARBA" id="ARBA00022842"/>
    </source>
</evidence>
<evidence type="ECO:0000256" key="19">
    <source>
        <dbReference type="SAM" id="Phobius"/>
    </source>
</evidence>
<dbReference type="InterPro" id="IPR000715">
    <property type="entry name" value="Glycosyl_transferase_4"/>
</dbReference>
<evidence type="ECO:0000256" key="10">
    <source>
        <dbReference type="ARBA" id="ARBA00022723"/>
    </source>
</evidence>
<keyword evidence="9 19" id="KW-0812">Transmembrane</keyword>
<feature type="transmembrane region" description="Helical" evidence="19">
    <location>
        <begin position="218"/>
        <end position="237"/>
    </location>
</feature>
<dbReference type="PANTHER" id="PTHR10571:SF0">
    <property type="entry name" value="UDP-N-ACETYLGLUCOSAMINE--DOLICHYL-PHOSPHATE N-ACETYLGLUCOSAMINEPHOSPHOTRANSFERASE"/>
    <property type="match status" value="1"/>
</dbReference>
<organism evidence="21 22">
    <name type="scientific">Rhizopus oryzae</name>
    <name type="common">Mucormycosis agent</name>
    <name type="synonym">Rhizopus arrhizus var. delemar</name>
    <dbReference type="NCBI Taxonomy" id="64495"/>
    <lineage>
        <taxon>Eukaryota</taxon>
        <taxon>Fungi</taxon>
        <taxon>Fungi incertae sedis</taxon>
        <taxon>Mucoromycota</taxon>
        <taxon>Mucoromycotina</taxon>
        <taxon>Mucoromycetes</taxon>
        <taxon>Mucorales</taxon>
        <taxon>Mucorineae</taxon>
        <taxon>Rhizopodaceae</taxon>
        <taxon>Rhizopus</taxon>
    </lineage>
</organism>
<feature type="transmembrane region" description="Helical" evidence="19">
    <location>
        <begin position="249"/>
        <end position="268"/>
    </location>
</feature>
<gene>
    <name evidence="21" type="ORF">G6F64_006213</name>
</gene>
<keyword evidence="11" id="KW-0256">Endoplasmic reticulum</keyword>